<keyword evidence="3" id="KW-1185">Reference proteome</keyword>
<gene>
    <name evidence="2" type="ORF">RMCC_2973</name>
</gene>
<dbReference type="STRING" id="228230.RMCC_2973"/>
<name>A0A100WCJ5_MYCCR</name>
<evidence type="ECO:0000313" key="2">
    <source>
        <dbReference type="EMBL" id="GAS96007.1"/>
    </source>
</evidence>
<evidence type="ECO:0000256" key="1">
    <source>
        <dbReference type="SAM" id="MobiDB-lite"/>
    </source>
</evidence>
<reference evidence="3" key="2">
    <citation type="submission" date="2016-02" db="EMBL/GenBank/DDBJ databases">
        <title>Draft genome sequence of five rapidly growing Mycobacterium species.</title>
        <authorList>
            <person name="Katahira K."/>
            <person name="Gotou Y."/>
            <person name="Iida K."/>
            <person name="Ogura Y."/>
            <person name="Hayashi T."/>
        </authorList>
    </citation>
    <scope>NUCLEOTIDE SEQUENCE [LARGE SCALE GENOMIC DNA]</scope>
    <source>
        <strain evidence="3">JCM15298</strain>
    </source>
</reference>
<sequence length="71" mass="7603">MVTIGLVAHCSEATASQDTVGHRPHSSYRLNFVRSFNADAAREVPDSTYQDTACPAPLPGTPPAQVYSRVS</sequence>
<dbReference type="Proteomes" id="UP000069443">
    <property type="component" value="Unassembled WGS sequence"/>
</dbReference>
<proteinExistence type="predicted"/>
<dbReference type="AlphaFoldDB" id="A0A100WCJ5"/>
<dbReference type="EMBL" id="BCSY01000046">
    <property type="protein sequence ID" value="GAS96007.1"/>
    <property type="molecule type" value="Genomic_DNA"/>
</dbReference>
<feature type="region of interest" description="Disordered" evidence="1">
    <location>
        <begin position="44"/>
        <end position="71"/>
    </location>
</feature>
<reference evidence="3" key="1">
    <citation type="journal article" date="2016" name="Genome Announc.">
        <title>Draft Genome Sequences of Five Rapidly Growing Mycobacterium Species, M. thermoresistibile, M. fortuitum subsp. acetamidolyticum, M. canariasense, M. brisbanense, and M. novocastrense.</title>
        <authorList>
            <person name="Katahira K."/>
            <person name="Ogura Y."/>
            <person name="Gotoh Y."/>
            <person name="Hayashi T."/>
        </authorList>
    </citation>
    <scope>NUCLEOTIDE SEQUENCE [LARGE SCALE GENOMIC DNA]</scope>
    <source>
        <strain evidence="3">JCM15298</strain>
    </source>
</reference>
<accession>A0A100WCJ5</accession>
<evidence type="ECO:0000313" key="3">
    <source>
        <dbReference type="Proteomes" id="UP000069443"/>
    </source>
</evidence>
<organism evidence="2 3">
    <name type="scientific">Mycolicibacterium canariasense</name>
    <name type="common">Mycobacterium canariasense</name>
    <dbReference type="NCBI Taxonomy" id="228230"/>
    <lineage>
        <taxon>Bacteria</taxon>
        <taxon>Bacillati</taxon>
        <taxon>Actinomycetota</taxon>
        <taxon>Actinomycetes</taxon>
        <taxon>Mycobacteriales</taxon>
        <taxon>Mycobacteriaceae</taxon>
        <taxon>Mycolicibacterium</taxon>
    </lineage>
</organism>
<comment type="caution">
    <text evidence="2">The sequence shown here is derived from an EMBL/GenBank/DDBJ whole genome shotgun (WGS) entry which is preliminary data.</text>
</comment>
<protein>
    <submittedName>
        <fullName evidence="2">Uncharacterized protein</fullName>
    </submittedName>
</protein>